<sequence length="561" mass="64275">MIFSDPQNQQPQQVFLHHPAIPHPGTTVTEATCSSHMINTTIQQPIVNYPGFTPNHHHHPTPMNITEYNQHLVTSSLSHPSNTNMTHHQINHYQQSHNNVTPMESDNENHFILVKRKKNKIKNDQVYNETPSSCSSSSSSIANTAGSTSSTNTNSIISIVPAPNSNRTQIKTGINGETSLFSNSIKITHEARRFAETRYAFPPFIVKFTQDVDEKCIIKFISSYYFTNYDFDLKFVGHRLKGKRDLLLFANDRDTFLILFNEHNWLTTIESPTYEKILPNHLPAQFSILLRSVPTHLDACTLLTSIQNDYSDVINAFRINFCKLCGAGVNDLKQHKLNNDKKLNCLRCKGEHDANDMSCPIIKPYRSALTKSFLTKASVNNHPQQKQTNYWFNNNDFPVLNVKNSTNHHRHSVNNIAKNADKKIEELLKMNKIEENLNKLLDLNNNYSEQFIGLQQVVMNHTPDLQLQQIDTSFQRDFINQLRKNFKTTNSLDAFIDSNNVIVKDADAMLELAASHYENLFSESLVYRPHPYVDSPDCRWDNYYEPIPPISMSELLKVTSK</sequence>
<feature type="non-terminal residue" evidence="3">
    <location>
        <position position="1"/>
    </location>
</feature>
<feature type="region of interest" description="Disordered" evidence="2">
    <location>
        <begin position="126"/>
        <end position="152"/>
    </location>
</feature>
<feature type="coiled-coil region" evidence="1">
    <location>
        <begin position="417"/>
        <end position="450"/>
    </location>
</feature>
<protein>
    <submittedName>
        <fullName evidence="3">Uncharacterized protein</fullName>
    </submittedName>
</protein>
<evidence type="ECO:0000313" key="3">
    <source>
        <dbReference type="EMBL" id="CAF4055587.1"/>
    </source>
</evidence>
<organism evidence="3 4">
    <name type="scientific">Rotaria sordida</name>
    <dbReference type="NCBI Taxonomy" id="392033"/>
    <lineage>
        <taxon>Eukaryota</taxon>
        <taxon>Metazoa</taxon>
        <taxon>Spiralia</taxon>
        <taxon>Gnathifera</taxon>
        <taxon>Rotifera</taxon>
        <taxon>Eurotatoria</taxon>
        <taxon>Bdelloidea</taxon>
        <taxon>Philodinida</taxon>
        <taxon>Philodinidae</taxon>
        <taxon>Rotaria</taxon>
    </lineage>
</organism>
<gene>
    <name evidence="3" type="ORF">JBS370_LOCUS29290</name>
</gene>
<accession>A0A819SR71</accession>
<proteinExistence type="predicted"/>
<evidence type="ECO:0000256" key="2">
    <source>
        <dbReference type="SAM" id="MobiDB-lite"/>
    </source>
</evidence>
<evidence type="ECO:0000256" key="1">
    <source>
        <dbReference type="SAM" id="Coils"/>
    </source>
</evidence>
<reference evidence="3" key="1">
    <citation type="submission" date="2021-02" db="EMBL/GenBank/DDBJ databases">
        <authorList>
            <person name="Nowell W R."/>
        </authorList>
    </citation>
    <scope>NUCLEOTIDE SEQUENCE</scope>
</reference>
<evidence type="ECO:0000313" key="4">
    <source>
        <dbReference type="Proteomes" id="UP000663836"/>
    </source>
</evidence>
<dbReference type="Proteomes" id="UP000663836">
    <property type="component" value="Unassembled WGS sequence"/>
</dbReference>
<keyword evidence="1" id="KW-0175">Coiled coil</keyword>
<comment type="caution">
    <text evidence="3">The sequence shown here is derived from an EMBL/GenBank/DDBJ whole genome shotgun (WGS) entry which is preliminary data.</text>
</comment>
<feature type="compositionally biased region" description="Low complexity" evidence="2">
    <location>
        <begin position="132"/>
        <end position="152"/>
    </location>
</feature>
<dbReference type="EMBL" id="CAJOBD010006235">
    <property type="protein sequence ID" value="CAF4055587.1"/>
    <property type="molecule type" value="Genomic_DNA"/>
</dbReference>
<dbReference type="AlphaFoldDB" id="A0A819SR71"/>
<name>A0A819SR71_9BILA</name>